<dbReference type="WBParaSite" id="PS1159_v2.g14301.t1">
    <property type="protein sequence ID" value="PS1159_v2.g14301.t1"/>
    <property type="gene ID" value="PS1159_v2.g14301"/>
</dbReference>
<dbReference type="Proteomes" id="UP000887580">
    <property type="component" value="Unplaced"/>
</dbReference>
<name>A0AC35F6S5_9BILA</name>
<organism evidence="1 2">
    <name type="scientific">Panagrolaimus sp. PS1159</name>
    <dbReference type="NCBI Taxonomy" id="55785"/>
    <lineage>
        <taxon>Eukaryota</taxon>
        <taxon>Metazoa</taxon>
        <taxon>Ecdysozoa</taxon>
        <taxon>Nematoda</taxon>
        <taxon>Chromadorea</taxon>
        <taxon>Rhabditida</taxon>
        <taxon>Tylenchina</taxon>
        <taxon>Panagrolaimomorpha</taxon>
        <taxon>Panagrolaimoidea</taxon>
        <taxon>Panagrolaimidae</taxon>
        <taxon>Panagrolaimus</taxon>
    </lineage>
</organism>
<evidence type="ECO:0000313" key="1">
    <source>
        <dbReference type="Proteomes" id="UP000887580"/>
    </source>
</evidence>
<reference evidence="2" key="1">
    <citation type="submission" date="2022-11" db="UniProtKB">
        <authorList>
            <consortium name="WormBaseParasite"/>
        </authorList>
    </citation>
    <scope>IDENTIFICATION</scope>
</reference>
<evidence type="ECO:0000313" key="2">
    <source>
        <dbReference type="WBParaSite" id="PS1159_v2.g14301.t1"/>
    </source>
</evidence>
<sequence>MSLINDKLIGMKWRVKEDVLKDALLKKESVKSEKFNASKMSGVKYNLAAEMDDEDPSKVMIFLELDYHLIKKIVGNCAFAVKSATYESTHKGCDFSGSSGWGGQLCKMDELFEPEKKFFVDGYMVVELEGTLKPEGGIKRKAGKLASLCQLLWEREDDKDVTIVAGQKEIKAHKWILCDRSPVFKAAMESSGFKEALENKIAITDFSFEAVKLALEYFYERDIKELINEKNASELIHFADKYNVAPLHDMIQNVLIGKLSDANVCEFANISTTSNAHKLRECSISFLMNSTGEAGNDLVKLKPEITTEICRRSFLSTSA</sequence>
<protein>
    <submittedName>
        <fullName evidence="2">BTB domain-containing protein</fullName>
    </submittedName>
</protein>
<accession>A0AC35F6S5</accession>
<proteinExistence type="predicted"/>